<dbReference type="PROSITE" id="PS51737">
    <property type="entry name" value="RECOMBINASE_DNA_BIND"/>
    <property type="match status" value="1"/>
</dbReference>
<dbReference type="GO" id="GO:0000150">
    <property type="term" value="F:DNA strand exchange activity"/>
    <property type="evidence" value="ECO:0007669"/>
    <property type="project" value="InterPro"/>
</dbReference>
<dbReference type="PANTHER" id="PTHR30461:SF23">
    <property type="entry name" value="DNA RECOMBINASE-RELATED"/>
    <property type="match status" value="1"/>
</dbReference>
<evidence type="ECO:0000313" key="3">
    <source>
        <dbReference type="EMBL" id="EFA89594.1"/>
    </source>
</evidence>
<feature type="domain" description="Resolvase/invertase-type recombinase catalytic" evidence="1">
    <location>
        <begin position="4"/>
        <end position="156"/>
    </location>
</feature>
<dbReference type="SMART" id="SM00857">
    <property type="entry name" value="Resolvase"/>
    <property type="match status" value="1"/>
</dbReference>
<dbReference type="InterPro" id="IPR050639">
    <property type="entry name" value="SSR_resolvase"/>
</dbReference>
<dbReference type="Gene3D" id="3.40.50.1390">
    <property type="entry name" value="Resolvase, N-terminal catalytic domain"/>
    <property type="match status" value="1"/>
</dbReference>
<evidence type="ECO:0000259" key="2">
    <source>
        <dbReference type="PROSITE" id="PS51737"/>
    </source>
</evidence>
<dbReference type="GO" id="GO:0003677">
    <property type="term" value="F:DNA binding"/>
    <property type="evidence" value="ECO:0007669"/>
    <property type="project" value="InterPro"/>
</dbReference>
<name>D1VV23_9FIRM</name>
<dbReference type="InterPro" id="IPR038109">
    <property type="entry name" value="DNA_bind_recomb_sf"/>
</dbReference>
<evidence type="ECO:0000259" key="1">
    <source>
        <dbReference type="PROSITE" id="PS51736"/>
    </source>
</evidence>
<dbReference type="InterPro" id="IPR025827">
    <property type="entry name" value="Zn_ribbon_recom_dom"/>
</dbReference>
<gene>
    <name evidence="3" type="ORF">HMPREF0628_0024</name>
</gene>
<evidence type="ECO:0000313" key="4">
    <source>
        <dbReference type="Proteomes" id="UP000005711"/>
    </source>
</evidence>
<dbReference type="Pfam" id="PF13408">
    <property type="entry name" value="Zn_ribbon_recom"/>
    <property type="match status" value="1"/>
</dbReference>
<comment type="caution">
    <text evidence="3">The sequence shown here is derived from an EMBL/GenBank/DDBJ whole genome shotgun (WGS) entry which is preliminary data.</text>
</comment>
<proteinExistence type="predicted"/>
<dbReference type="EMBL" id="ADDO01000061">
    <property type="protein sequence ID" value="EFA89594.1"/>
    <property type="molecule type" value="Genomic_DNA"/>
</dbReference>
<dbReference type="SUPFAM" id="SSF53041">
    <property type="entry name" value="Resolvase-like"/>
    <property type="match status" value="1"/>
</dbReference>
<dbReference type="PROSITE" id="PS51736">
    <property type="entry name" value="RECOMBINASES_3"/>
    <property type="match status" value="1"/>
</dbReference>
<reference evidence="3 4" key="1">
    <citation type="submission" date="2009-12" db="EMBL/GenBank/DDBJ databases">
        <title>Genome Sequence of Peptoniphilus lacrimalis 315-B.</title>
        <authorList>
            <person name="Durkin A.S."/>
            <person name="Madupu R."/>
            <person name="Torralba M."/>
            <person name="Methe B."/>
            <person name="Sutton G."/>
            <person name="Strausberg R.L."/>
            <person name="Nelson K.E."/>
        </authorList>
    </citation>
    <scope>NUCLEOTIDE SEQUENCE [LARGE SCALE GENOMIC DNA]</scope>
    <source>
        <strain evidence="3 4">315-B</strain>
    </source>
</reference>
<accession>D1VV23</accession>
<dbReference type="InterPro" id="IPR011109">
    <property type="entry name" value="DNA_bind_recombinase_dom"/>
</dbReference>
<sequence length="358" mass="41227">MEKFACMYLRLSREDGDSTESNSISNQRQIIKSYARDNDFKVVAEYVDDGFSGSNFDRPKFKKMIQDLEEKKFKTIIVKDLSRFGRDYIESGKYLQKIFPEKGIRFISVNDNYDSENADVSDTHLILPIRNFINDSYCRDISMKVKSSKEIKRKNGEFIGAFAPFGYKKDSKNKHKLVVDTEVSHIIERIFNMKIDGYSSKAIADFLNSIGCVTPSKHKENSGDNHTTGFIVKDSKWDAKMVNRIITNKVYIGVLEQGKTRKLNYKSKREVEVNEEDWIVINDSHKPIISKSIYALANKMMLRDVKQSADIPHILSGMLYCKDCGSSMVRRKVKSKNGYNIFYIVLTIITKEIAQDIV</sequence>
<dbReference type="Pfam" id="PF00239">
    <property type="entry name" value="Resolvase"/>
    <property type="match status" value="1"/>
</dbReference>
<dbReference type="eggNOG" id="COG1961">
    <property type="taxonomic scope" value="Bacteria"/>
</dbReference>
<dbReference type="Pfam" id="PF07508">
    <property type="entry name" value="Recombinase"/>
    <property type="match status" value="1"/>
</dbReference>
<dbReference type="Proteomes" id="UP000005711">
    <property type="component" value="Unassembled WGS sequence"/>
</dbReference>
<protein>
    <submittedName>
        <fullName evidence="3">Resolvase, N-terminal domain protein</fullName>
    </submittedName>
</protein>
<dbReference type="Gene3D" id="3.90.1750.20">
    <property type="entry name" value="Putative Large Serine Recombinase, Chain B, Domain 2"/>
    <property type="match status" value="1"/>
</dbReference>
<dbReference type="AlphaFoldDB" id="D1VV23"/>
<dbReference type="InterPro" id="IPR036162">
    <property type="entry name" value="Resolvase-like_N_sf"/>
</dbReference>
<keyword evidence="4" id="KW-1185">Reference proteome</keyword>
<dbReference type="InterPro" id="IPR006119">
    <property type="entry name" value="Resolv_N"/>
</dbReference>
<feature type="domain" description="Recombinase" evidence="2">
    <location>
        <begin position="164"/>
        <end position="307"/>
    </location>
</feature>
<dbReference type="PANTHER" id="PTHR30461">
    <property type="entry name" value="DNA-INVERTASE FROM LAMBDOID PROPHAGE"/>
    <property type="match status" value="1"/>
</dbReference>
<organism evidence="3 4">
    <name type="scientific">Peptoniphilus lacrimalis 315-B</name>
    <dbReference type="NCBI Taxonomy" id="596330"/>
    <lineage>
        <taxon>Bacteria</taxon>
        <taxon>Bacillati</taxon>
        <taxon>Bacillota</taxon>
        <taxon>Tissierellia</taxon>
        <taxon>Tissierellales</taxon>
        <taxon>Peptoniphilaceae</taxon>
        <taxon>Peptoniphilus</taxon>
    </lineage>
</organism>